<dbReference type="InterPro" id="IPR033942">
    <property type="entry name" value="IMPase"/>
</dbReference>
<evidence type="ECO:0000256" key="5">
    <source>
        <dbReference type="ARBA" id="ARBA00022723"/>
    </source>
</evidence>
<dbReference type="InterPro" id="IPR020552">
    <property type="entry name" value="Inositol_monoPase_Li-sen"/>
</dbReference>
<comment type="caution">
    <text evidence="10">The sequence shown here is derived from an EMBL/GenBank/DDBJ whole genome shotgun (WGS) entry which is preliminary data.</text>
</comment>
<dbReference type="EMBL" id="CACRXK020001301">
    <property type="protein sequence ID" value="CAB3988279.1"/>
    <property type="molecule type" value="Genomic_DNA"/>
</dbReference>
<dbReference type="CDD" id="cd01639">
    <property type="entry name" value="IMPase"/>
    <property type="match status" value="1"/>
</dbReference>
<dbReference type="GO" id="GO:0006021">
    <property type="term" value="P:inositol biosynthetic process"/>
    <property type="evidence" value="ECO:0007669"/>
    <property type="project" value="UniProtKB-UniPathway"/>
</dbReference>
<dbReference type="FunFam" id="3.30.540.10:FF:000004">
    <property type="entry name" value="Inositol-1-monophosphatase"/>
    <property type="match status" value="1"/>
</dbReference>
<dbReference type="Gene3D" id="3.30.540.10">
    <property type="entry name" value="Fructose-1,6-Bisphosphatase, subunit A, domain 1"/>
    <property type="match status" value="1"/>
</dbReference>
<protein>
    <recommendedName>
        <fullName evidence="9">Inositol-1-monophosphatase</fullName>
        <ecNumber evidence="9">3.1.3.25</ecNumber>
    </recommendedName>
</protein>
<evidence type="ECO:0000256" key="7">
    <source>
        <dbReference type="ARBA" id="ARBA00022842"/>
    </source>
</evidence>
<evidence type="ECO:0000313" key="11">
    <source>
        <dbReference type="Proteomes" id="UP001152795"/>
    </source>
</evidence>
<feature type="binding site" evidence="8">
    <location>
        <position position="234"/>
    </location>
    <ligand>
        <name>Mg(2+)</name>
        <dbReference type="ChEBI" id="CHEBI:18420"/>
        <label>1</label>
        <note>catalytic</note>
    </ligand>
</feature>
<dbReference type="PANTHER" id="PTHR20854:SF4">
    <property type="entry name" value="INOSITOL-1-MONOPHOSPHATASE-RELATED"/>
    <property type="match status" value="1"/>
</dbReference>
<dbReference type="InterPro" id="IPR020583">
    <property type="entry name" value="Inositol_monoP_metal-BS"/>
</dbReference>
<dbReference type="Proteomes" id="UP001152795">
    <property type="component" value="Unassembled WGS sequence"/>
</dbReference>
<feature type="binding site" evidence="8">
    <location>
        <position position="81"/>
    </location>
    <ligand>
        <name>Mg(2+)</name>
        <dbReference type="ChEBI" id="CHEBI:18420"/>
        <label>1</label>
        <note>catalytic</note>
    </ligand>
</feature>
<dbReference type="GO" id="GO:0008934">
    <property type="term" value="F:inositol monophosphate 1-phosphatase activity"/>
    <property type="evidence" value="ECO:0007669"/>
    <property type="project" value="InterPro"/>
</dbReference>
<dbReference type="GO" id="GO:0046872">
    <property type="term" value="F:metal ion binding"/>
    <property type="evidence" value="ECO:0007669"/>
    <property type="project" value="UniProtKB-KW"/>
</dbReference>
<evidence type="ECO:0000256" key="3">
    <source>
        <dbReference type="ARBA" id="ARBA00005152"/>
    </source>
</evidence>
<evidence type="ECO:0000256" key="1">
    <source>
        <dbReference type="ARBA" id="ARBA00001033"/>
    </source>
</evidence>
<dbReference type="PROSITE" id="PS00630">
    <property type="entry name" value="IMP_2"/>
    <property type="match status" value="1"/>
</dbReference>
<proteinExistence type="inferred from homology"/>
<comment type="pathway">
    <text evidence="3 9">Polyol metabolism; myo-inositol biosynthesis; myo-inositol from D-glucose 6-phosphate: step 2/2.</text>
</comment>
<comment type="cofactor">
    <cofactor evidence="2 8 9">
        <name>Mg(2+)</name>
        <dbReference type="ChEBI" id="CHEBI:18420"/>
    </cofactor>
</comment>
<dbReference type="Gene3D" id="3.40.190.80">
    <property type="match status" value="1"/>
</dbReference>
<dbReference type="PANTHER" id="PTHR20854">
    <property type="entry name" value="INOSITOL MONOPHOSPHATASE"/>
    <property type="match status" value="1"/>
</dbReference>
<feature type="binding site" evidence="8">
    <location>
        <position position="104"/>
    </location>
    <ligand>
        <name>Mg(2+)</name>
        <dbReference type="ChEBI" id="CHEBI:18420"/>
        <label>1</label>
        <note>catalytic</note>
    </ligand>
</feature>
<dbReference type="FunFam" id="3.40.190.80:FF:000002">
    <property type="entry name" value="Inositol-1-monophosphatase"/>
    <property type="match status" value="1"/>
</dbReference>
<keyword evidence="5 8" id="KW-0479">Metal-binding</keyword>
<dbReference type="InterPro" id="IPR020550">
    <property type="entry name" value="Inositol_monophosphatase_CS"/>
</dbReference>
<dbReference type="GO" id="GO:0007165">
    <property type="term" value="P:signal transduction"/>
    <property type="evidence" value="ECO:0007669"/>
    <property type="project" value="TreeGrafter"/>
</dbReference>
<keyword evidence="6 9" id="KW-0378">Hydrolase</keyword>
<sequence length="288" mass="31247">MATQTKQIKLHGKDDLDLYHQEAINIAKIAGKLVRDAFYAEKNIDTKDHKTDLVTETDQETERIIKNHFKEKFPPHSFIGEESVAGGEKCNLTDNPTWIIDPIDGTTNFVHKFPFSCISIALAINKELVVGVVYNPTLDEMFSAIAGCGAKCNGKPIKASKNATEISQALLITEIGASREQDRINGIMDNLQKLVLEPYLARGVRALGSAALNMCFVAAGRADAYYEFGIHCWDVAAGIVIVKEAGGISLGAAGDPVDIMAREIVCAGSEVLCKKICSALTSIPHVRD</sequence>
<dbReference type="OrthoDB" id="10254945at2759"/>
<comment type="catalytic activity">
    <reaction evidence="1 9">
        <text>a myo-inositol phosphate + H2O = myo-inositol + phosphate</text>
        <dbReference type="Rhea" id="RHEA:24056"/>
        <dbReference type="ChEBI" id="CHEBI:15377"/>
        <dbReference type="ChEBI" id="CHEBI:17268"/>
        <dbReference type="ChEBI" id="CHEBI:43474"/>
        <dbReference type="ChEBI" id="CHEBI:84139"/>
        <dbReference type="EC" id="3.1.3.25"/>
    </reaction>
</comment>
<dbReference type="UniPathway" id="UPA00823">
    <property type="reaction ID" value="UER00788"/>
</dbReference>
<dbReference type="PRINTS" id="PR00378">
    <property type="entry name" value="LIIMPHPHTASE"/>
</dbReference>
<feature type="binding site" evidence="8">
    <location>
        <position position="101"/>
    </location>
    <ligand>
        <name>Mg(2+)</name>
        <dbReference type="ChEBI" id="CHEBI:18420"/>
        <label>1</label>
        <note>catalytic</note>
    </ligand>
</feature>
<dbReference type="AlphaFoldDB" id="A0A7D9HM48"/>
<dbReference type="InterPro" id="IPR000760">
    <property type="entry name" value="Inositol_monophosphatase-like"/>
</dbReference>
<evidence type="ECO:0000256" key="4">
    <source>
        <dbReference type="ARBA" id="ARBA00009759"/>
    </source>
</evidence>
<dbReference type="PROSITE" id="PS00629">
    <property type="entry name" value="IMP_1"/>
    <property type="match status" value="1"/>
</dbReference>
<dbReference type="PRINTS" id="PR00377">
    <property type="entry name" value="IMPHPHTASES"/>
</dbReference>
<keyword evidence="7 8" id="KW-0460">Magnesium</keyword>
<comment type="similarity">
    <text evidence="4 9">Belongs to the inositol monophosphatase superfamily.</text>
</comment>
<dbReference type="GO" id="GO:0046854">
    <property type="term" value="P:phosphatidylinositol phosphate biosynthetic process"/>
    <property type="evidence" value="ECO:0007669"/>
    <property type="project" value="InterPro"/>
</dbReference>
<evidence type="ECO:0000256" key="6">
    <source>
        <dbReference type="ARBA" id="ARBA00022801"/>
    </source>
</evidence>
<feature type="binding site" evidence="8">
    <location>
        <position position="103"/>
    </location>
    <ligand>
        <name>Mg(2+)</name>
        <dbReference type="ChEBI" id="CHEBI:18420"/>
        <label>1</label>
        <note>catalytic</note>
    </ligand>
</feature>
<dbReference type="SUPFAM" id="SSF56655">
    <property type="entry name" value="Carbohydrate phosphatase"/>
    <property type="match status" value="1"/>
</dbReference>
<keyword evidence="11" id="KW-1185">Reference proteome</keyword>
<reference evidence="10" key="1">
    <citation type="submission" date="2020-04" db="EMBL/GenBank/DDBJ databases">
        <authorList>
            <person name="Alioto T."/>
            <person name="Alioto T."/>
            <person name="Gomez Garrido J."/>
        </authorList>
    </citation>
    <scope>NUCLEOTIDE SEQUENCE</scope>
    <source>
        <strain evidence="10">A484AB</strain>
    </source>
</reference>
<organism evidence="10 11">
    <name type="scientific">Paramuricea clavata</name>
    <name type="common">Red gorgonian</name>
    <name type="synonym">Violescent sea-whip</name>
    <dbReference type="NCBI Taxonomy" id="317549"/>
    <lineage>
        <taxon>Eukaryota</taxon>
        <taxon>Metazoa</taxon>
        <taxon>Cnidaria</taxon>
        <taxon>Anthozoa</taxon>
        <taxon>Octocorallia</taxon>
        <taxon>Malacalcyonacea</taxon>
        <taxon>Plexauridae</taxon>
        <taxon>Paramuricea</taxon>
    </lineage>
</organism>
<evidence type="ECO:0000256" key="8">
    <source>
        <dbReference type="PIRSR" id="PIRSR600760-2"/>
    </source>
</evidence>
<dbReference type="EC" id="3.1.3.25" evidence="9"/>
<name>A0A7D9HM48_PARCT</name>
<evidence type="ECO:0000256" key="9">
    <source>
        <dbReference type="RuleBase" id="RU364068"/>
    </source>
</evidence>
<gene>
    <name evidence="10" type="ORF">PACLA_8A050562</name>
</gene>
<accession>A0A7D9HM48</accession>
<evidence type="ECO:0000256" key="2">
    <source>
        <dbReference type="ARBA" id="ARBA00001946"/>
    </source>
</evidence>
<dbReference type="Pfam" id="PF00459">
    <property type="entry name" value="Inositol_P"/>
    <property type="match status" value="1"/>
</dbReference>
<evidence type="ECO:0000313" key="10">
    <source>
        <dbReference type="EMBL" id="CAB3988279.1"/>
    </source>
</evidence>